<organism evidence="2 3">
    <name type="scientific">Streptomyces osmaniensis</name>
    <dbReference type="NCBI Taxonomy" id="593134"/>
    <lineage>
        <taxon>Bacteria</taxon>
        <taxon>Bacillati</taxon>
        <taxon>Actinomycetota</taxon>
        <taxon>Actinomycetes</taxon>
        <taxon>Kitasatosporales</taxon>
        <taxon>Streptomycetaceae</taxon>
        <taxon>Streptomyces</taxon>
    </lineage>
</organism>
<feature type="compositionally biased region" description="Basic residues" evidence="1">
    <location>
        <begin position="98"/>
        <end position="109"/>
    </location>
</feature>
<gene>
    <name evidence="2" type="ORF">GCM10022295_92510</name>
</gene>
<evidence type="ECO:0000256" key="1">
    <source>
        <dbReference type="SAM" id="MobiDB-lite"/>
    </source>
</evidence>
<reference evidence="3" key="1">
    <citation type="journal article" date="2019" name="Int. J. Syst. Evol. Microbiol.">
        <title>The Global Catalogue of Microorganisms (GCM) 10K type strain sequencing project: providing services to taxonomists for standard genome sequencing and annotation.</title>
        <authorList>
            <consortium name="The Broad Institute Genomics Platform"/>
            <consortium name="The Broad Institute Genome Sequencing Center for Infectious Disease"/>
            <person name="Wu L."/>
            <person name="Ma J."/>
        </authorList>
    </citation>
    <scope>NUCLEOTIDE SEQUENCE [LARGE SCALE GENOMIC DNA]</scope>
    <source>
        <strain evidence="3">JCM 17656</strain>
    </source>
</reference>
<name>A0ABP6Z8N5_9ACTN</name>
<sequence length="117" mass="12841">MRYLQLAHNQWDADTCTSRPQVLHSFGRENRLAIEGLVASLPKLLDLAATLRATSGSELTFLGSPDGRRPCPGRSVAPDRDRHRDEEAPQGSASGTRRGGRTVVRHWGRGRTEAPSI</sequence>
<accession>A0ABP6Z8N5</accession>
<comment type="caution">
    <text evidence="2">The sequence shown here is derived from an EMBL/GenBank/DDBJ whole genome shotgun (WGS) entry which is preliminary data.</text>
</comment>
<evidence type="ECO:0000313" key="3">
    <source>
        <dbReference type="Proteomes" id="UP001500707"/>
    </source>
</evidence>
<feature type="compositionally biased region" description="Basic and acidic residues" evidence="1">
    <location>
        <begin position="77"/>
        <end position="87"/>
    </location>
</feature>
<protein>
    <submittedName>
        <fullName evidence="2">Uncharacterized protein</fullName>
    </submittedName>
</protein>
<dbReference type="EMBL" id="BAABCE010000047">
    <property type="protein sequence ID" value="GAA3597420.1"/>
    <property type="molecule type" value="Genomic_DNA"/>
</dbReference>
<feature type="region of interest" description="Disordered" evidence="1">
    <location>
        <begin position="58"/>
        <end position="117"/>
    </location>
</feature>
<dbReference type="Proteomes" id="UP001500707">
    <property type="component" value="Unassembled WGS sequence"/>
</dbReference>
<evidence type="ECO:0000313" key="2">
    <source>
        <dbReference type="EMBL" id="GAA3597420.1"/>
    </source>
</evidence>
<keyword evidence="3" id="KW-1185">Reference proteome</keyword>
<proteinExistence type="predicted"/>